<organism evidence="1 2">
    <name type="scientific">Mycena sanguinolenta</name>
    <dbReference type="NCBI Taxonomy" id="230812"/>
    <lineage>
        <taxon>Eukaryota</taxon>
        <taxon>Fungi</taxon>
        <taxon>Dikarya</taxon>
        <taxon>Basidiomycota</taxon>
        <taxon>Agaricomycotina</taxon>
        <taxon>Agaricomycetes</taxon>
        <taxon>Agaricomycetidae</taxon>
        <taxon>Agaricales</taxon>
        <taxon>Marasmiineae</taxon>
        <taxon>Mycenaceae</taxon>
        <taxon>Mycena</taxon>
    </lineage>
</organism>
<gene>
    <name evidence="1" type="ORF">MSAN_02086900</name>
</gene>
<dbReference type="EMBL" id="JACAZH010000028">
    <property type="protein sequence ID" value="KAF7341012.1"/>
    <property type="molecule type" value="Genomic_DNA"/>
</dbReference>
<dbReference type="Proteomes" id="UP000623467">
    <property type="component" value="Unassembled WGS sequence"/>
</dbReference>
<protein>
    <submittedName>
        <fullName evidence="1">Uncharacterized protein</fullName>
    </submittedName>
</protein>
<accession>A0A8H6XH94</accession>
<evidence type="ECO:0000313" key="1">
    <source>
        <dbReference type="EMBL" id="KAF7341012.1"/>
    </source>
</evidence>
<reference evidence="1" key="1">
    <citation type="submission" date="2020-05" db="EMBL/GenBank/DDBJ databases">
        <title>Mycena genomes resolve the evolution of fungal bioluminescence.</title>
        <authorList>
            <person name="Tsai I.J."/>
        </authorList>
    </citation>
    <scope>NUCLEOTIDE SEQUENCE</scope>
    <source>
        <strain evidence="1">160909Yilan</strain>
    </source>
</reference>
<proteinExistence type="predicted"/>
<sequence>MEFLPQELVQAIVHEIDDIPSLKACALAGPMFRGASQRVLLSSLTLRRRNAKTAYARFIESPHIAAYITRLRIWLEPIAVDGDNLPQSSNLQPILDKLMNVRECAMTLNSPLRRISNFFFDFLARQPLRKMIVTRSIALSDSILGLLAIAPVICFADVVMIENDYSVLASGDPDPGPLLLDNNLQYTPRVEELIFDDVVDPIFYERLAHPKIKLGSTLRRLSLMQAEYAVVHSPQFMSVVAPTLEHLCLGGVADFFALPMLPSLCSIGFHSFHHWNLWLPNVILDVARTSPLLVDIAVSFLYSLPLVPNEVLTILDVALAAHPKHPVLRWRVDLRSAPGNESGDATVFAQFASGIQTAMPRTNEEGRVVLEKYDYDQEFGQLSGNPRYLV</sequence>
<name>A0A8H6XH94_9AGAR</name>
<keyword evidence="2" id="KW-1185">Reference proteome</keyword>
<dbReference type="OrthoDB" id="2745898at2759"/>
<dbReference type="AlphaFoldDB" id="A0A8H6XH94"/>
<evidence type="ECO:0000313" key="2">
    <source>
        <dbReference type="Proteomes" id="UP000623467"/>
    </source>
</evidence>
<comment type="caution">
    <text evidence="1">The sequence shown here is derived from an EMBL/GenBank/DDBJ whole genome shotgun (WGS) entry which is preliminary data.</text>
</comment>